<dbReference type="Proteomes" id="UP000314294">
    <property type="component" value="Unassembled WGS sequence"/>
</dbReference>
<proteinExistence type="predicted"/>
<dbReference type="AlphaFoldDB" id="A0A4Z2J8F7"/>
<accession>A0A4Z2J8F7</accession>
<sequence length="118" mass="12650">MVPCSIQLLLPPPPHDTSQSVALLSLQMTRSVVLSSLSSLSSLSKDFLLDLSPYIGPPVEHDDYRRPATLKSSMLTVSHSGIIAYNDDPQAQAHLCYSCSGAQLHAVTMAKTPLSITS</sequence>
<dbReference type="EMBL" id="SRLO01000017">
    <property type="protein sequence ID" value="TNN86134.1"/>
    <property type="molecule type" value="Genomic_DNA"/>
</dbReference>
<reference evidence="1 2" key="1">
    <citation type="submission" date="2019-03" db="EMBL/GenBank/DDBJ databases">
        <title>First draft genome of Liparis tanakae, snailfish: a comprehensive survey of snailfish specific genes.</title>
        <authorList>
            <person name="Kim W."/>
            <person name="Song I."/>
            <person name="Jeong J.-H."/>
            <person name="Kim D."/>
            <person name="Kim S."/>
            <person name="Ryu S."/>
            <person name="Song J.Y."/>
            <person name="Lee S.K."/>
        </authorList>
    </citation>
    <scope>NUCLEOTIDE SEQUENCE [LARGE SCALE GENOMIC DNA]</scope>
    <source>
        <tissue evidence="1">Muscle</tissue>
    </source>
</reference>
<keyword evidence="2" id="KW-1185">Reference proteome</keyword>
<evidence type="ECO:0000313" key="2">
    <source>
        <dbReference type="Proteomes" id="UP000314294"/>
    </source>
</evidence>
<protein>
    <submittedName>
        <fullName evidence="1">Uncharacterized protein</fullName>
    </submittedName>
</protein>
<comment type="caution">
    <text evidence="1">The sequence shown here is derived from an EMBL/GenBank/DDBJ whole genome shotgun (WGS) entry which is preliminary data.</text>
</comment>
<gene>
    <name evidence="1" type="ORF">EYF80_003551</name>
</gene>
<name>A0A4Z2J8F7_9TELE</name>
<organism evidence="1 2">
    <name type="scientific">Liparis tanakae</name>
    <name type="common">Tanaka's snailfish</name>
    <dbReference type="NCBI Taxonomy" id="230148"/>
    <lineage>
        <taxon>Eukaryota</taxon>
        <taxon>Metazoa</taxon>
        <taxon>Chordata</taxon>
        <taxon>Craniata</taxon>
        <taxon>Vertebrata</taxon>
        <taxon>Euteleostomi</taxon>
        <taxon>Actinopterygii</taxon>
        <taxon>Neopterygii</taxon>
        <taxon>Teleostei</taxon>
        <taxon>Neoteleostei</taxon>
        <taxon>Acanthomorphata</taxon>
        <taxon>Eupercaria</taxon>
        <taxon>Perciformes</taxon>
        <taxon>Cottioidei</taxon>
        <taxon>Cottales</taxon>
        <taxon>Liparidae</taxon>
        <taxon>Liparis</taxon>
    </lineage>
</organism>
<evidence type="ECO:0000313" key="1">
    <source>
        <dbReference type="EMBL" id="TNN86134.1"/>
    </source>
</evidence>